<keyword evidence="2" id="KW-1185">Reference proteome</keyword>
<reference evidence="1" key="1">
    <citation type="submission" date="2022-11" db="EMBL/GenBank/DDBJ databases">
        <title>Complete genome sequence of Erwinia phage pEa_SNUABM_57.</title>
        <authorList>
            <person name="Kim S.G."/>
            <person name="Jo S.J."/>
            <person name="Lee S.B."/>
            <person name="Kwon J."/>
            <person name="Park S.C."/>
        </authorList>
    </citation>
    <scope>NUCLEOTIDE SEQUENCE</scope>
</reference>
<name>A0A9E8YU85_9CAUD</name>
<dbReference type="InterPro" id="IPR022611">
    <property type="entry name" value="Phage_T7_5.5"/>
</dbReference>
<evidence type="ECO:0000313" key="1">
    <source>
        <dbReference type="EMBL" id="WAK44919.1"/>
    </source>
</evidence>
<gene>
    <name evidence="1" type="ORF">pEaSNUABM57_00037</name>
</gene>
<evidence type="ECO:0000313" key="2">
    <source>
        <dbReference type="Proteomes" id="UP001163956"/>
    </source>
</evidence>
<organism evidence="1 2">
    <name type="scientific">Erwinia phage pEa_SNUABM_57</name>
    <dbReference type="NCBI Taxonomy" id="2996118"/>
    <lineage>
        <taxon>Viruses</taxon>
        <taxon>Duplodnaviria</taxon>
        <taxon>Heunggongvirae</taxon>
        <taxon>Uroviricota</taxon>
        <taxon>Caudoviricetes</taxon>
        <taxon>Autographivirales</taxon>
        <taxon>Autotranscriptaviridae</taxon>
        <taxon>Studiervirinae</taxon>
        <taxon>Berlinvirus</taxon>
        <taxon>Berlinvirus pEaSNUABM57</taxon>
    </lineage>
</organism>
<evidence type="ECO:0008006" key="3">
    <source>
        <dbReference type="Google" id="ProtNLM"/>
    </source>
</evidence>
<dbReference type="Proteomes" id="UP001163956">
    <property type="component" value="Segment"/>
</dbReference>
<dbReference type="Pfam" id="PF11247">
    <property type="entry name" value="Phage_T7_55"/>
    <property type="match status" value="1"/>
</dbReference>
<accession>A0A9E8YU85</accession>
<dbReference type="EMBL" id="OP764599">
    <property type="protein sequence ID" value="WAK44919.1"/>
    <property type="molecule type" value="Genomic_DNA"/>
</dbReference>
<sequence length="99" mass="11287">MAITQKFKVSFDVKHIIDSETEAQMDELVMETARFLSGKTDKNHWPSRAFAEEVMVQALNGGKEAVAAFLVKHGIREYLRTELREDGFKFSPAVVREVK</sequence>
<protein>
    <recommendedName>
        <fullName evidence="3">HNS binding protein</fullName>
    </recommendedName>
</protein>
<proteinExistence type="predicted"/>